<dbReference type="EMBL" id="RZHH01000012">
    <property type="protein sequence ID" value="RYJ07716.1"/>
    <property type="molecule type" value="Genomic_DNA"/>
</dbReference>
<evidence type="ECO:0000313" key="1">
    <source>
        <dbReference type="EMBL" id="RYJ07716.1"/>
    </source>
</evidence>
<proteinExistence type="predicted"/>
<dbReference type="RefSeq" id="WP_013446622.1">
    <property type="nucleotide sequence ID" value="NZ_RZHH01000012.1"/>
</dbReference>
<dbReference type="GeneID" id="9989454"/>
<evidence type="ECO:0000313" key="2">
    <source>
        <dbReference type="Proteomes" id="UP000294028"/>
    </source>
</evidence>
<dbReference type="Proteomes" id="UP000294028">
    <property type="component" value="Unassembled WGS sequence"/>
</dbReference>
<sequence length="79" mass="9220">MDERFYDAYQRIWEPPGTDEVRVQMGQESAFKTNLYNAIRDLGLDRDHHRITNRGLSQKFHEGLIEIAETQGIDLPKTS</sequence>
<organism evidence="1 2">
    <name type="scientific">Halogeometricum borinquense</name>
    <dbReference type="NCBI Taxonomy" id="60847"/>
    <lineage>
        <taxon>Archaea</taxon>
        <taxon>Methanobacteriati</taxon>
        <taxon>Methanobacteriota</taxon>
        <taxon>Stenosarchaea group</taxon>
        <taxon>Halobacteria</taxon>
        <taxon>Halobacteriales</taxon>
        <taxon>Haloferacaceae</taxon>
        <taxon>Halogeometricum</taxon>
    </lineage>
</organism>
<dbReference type="AlphaFoldDB" id="A0A482SZ63"/>
<accession>A0A482SZ63</accession>
<name>A0A482SZ63_9EURY</name>
<comment type="caution">
    <text evidence="1">The sequence shown here is derived from an EMBL/GenBank/DDBJ whole genome shotgun (WGS) entry which is preliminary data.</text>
</comment>
<protein>
    <submittedName>
        <fullName evidence="1">Uncharacterized protein</fullName>
    </submittedName>
</protein>
<reference evidence="1 2" key="1">
    <citation type="submission" date="2018-12" db="EMBL/GenBank/DDBJ databases">
        <title>Genome analysis provides insights into bioremediation potentialities of Halogeometricum borinquense strain N11.</title>
        <authorList>
            <person name="Najjari A."/>
            <person name="Youssef N."/>
            <person name="Fhoula I."/>
            <person name="Ben Dhia O."/>
            <person name="Mahjoubi M."/>
            <person name="Ouzari H.I."/>
            <person name="Cherif A."/>
        </authorList>
    </citation>
    <scope>NUCLEOTIDE SEQUENCE [LARGE SCALE GENOMIC DNA]</scope>
    <source>
        <strain evidence="1 2">N11</strain>
    </source>
</reference>
<gene>
    <name evidence="1" type="ORF">ELS19_19985</name>
</gene>